<name>A0A2W7NNT7_9BURK</name>
<comment type="function">
    <text evidence="3">CoA transferase having broad substrate specificity for short-chain acyl-CoA thioesters with the activity decreasing when the length of the carboxylic acid chain exceeds four carbons.</text>
</comment>
<dbReference type="InterPro" id="IPR014388">
    <property type="entry name" value="3-oxoacid_CoA-transferase"/>
</dbReference>
<evidence type="ECO:0000313" key="5">
    <source>
        <dbReference type="EMBL" id="PZX22702.1"/>
    </source>
</evidence>
<protein>
    <recommendedName>
        <fullName evidence="3">Acetate CoA-transferase YdiF</fullName>
        <ecNumber evidence="3">2.8.3.8</ecNumber>
    </recommendedName>
</protein>
<proteinExistence type="inferred from homology"/>
<evidence type="ECO:0000256" key="4">
    <source>
        <dbReference type="PIRSR" id="PIRSR000858-1"/>
    </source>
</evidence>
<dbReference type="EMBL" id="QKZN01000014">
    <property type="protein sequence ID" value="PZX22702.1"/>
    <property type="molecule type" value="Genomic_DNA"/>
</dbReference>
<gene>
    <name evidence="5" type="ORF">C7416_11435</name>
</gene>
<reference evidence="5" key="1">
    <citation type="submission" date="2018-06" db="EMBL/GenBank/DDBJ databases">
        <title>Genomic Encyclopedia of Type Strains, Phase IV (KMG-V): Genome sequencing to study the core and pangenomes of soil and plant-associated prokaryotes.</title>
        <authorList>
            <person name="Whitman W."/>
        </authorList>
    </citation>
    <scope>NUCLEOTIDE SEQUENCE [LARGE SCALE GENOMIC DNA]</scope>
    <source>
        <strain evidence="5">MLR2-44</strain>
    </source>
</reference>
<comment type="catalytic activity">
    <reaction evidence="3">
        <text>an acyl-CoA + acetate = a carboxylate + acetyl-CoA</text>
        <dbReference type="Rhea" id="RHEA:13381"/>
        <dbReference type="ChEBI" id="CHEBI:29067"/>
        <dbReference type="ChEBI" id="CHEBI:30089"/>
        <dbReference type="ChEBI" id="CHEBI:57288"/>
        <dbReference type="ChEBI" id="CHEBI:58342"/>
        <dbReference type="EC" id="2.8.3.8"/>
    </reaction>
</comment>
<dbReference type="Pfam" id="PF01144">
    <property type="entry name" value="CoA_trans"/>
    <property type="match status" value="1"/>
</dbReference>
<dbReference type="Proteomes" id="UP000249638">
    <property type="component" value="Unassembled WGS sequence"/>
</dbReference>
<evidence type="ECO:0000313" key="6">
    <source>
        <dbReference type="Proteomes" id="UP000249638"/>
    </source>
</evidence>
<accession>A0A2W7NNT7</accession>
<dbReference type="InterPro" id="IPR004165">
    <property type="entry name" value="CoA_trans_fam_I"/>
</dbReference>
<dbReference type="SUPFAM" id="SSF100950">
    <property type="entry name" value="NagB/RpiA/CoA transferase-like"/>
    <property type="match status" value="2"/>
</dbReference>
<dbReference type="PANTHER" id="PTHR43293">
    <property type="entry name" value="ACETATE COA-TRANSFERASE YDIF"/>
    <property type="match status" value="1"/>
</dbReference>
<dbReference type="SMART" id="SM00882">
    <property type="entry name" value="CoA_trans"/>
    <property type="match status" value="1"/>
</dbReference>
<comment type="caution">
    <text evidence="5">The sequence shown here is derived from an EMBL/GenBank/DDBJ whole genome shotgun (WGS) entry which is preliminary data.</text>
</comment>
<sequence>MKVITAREAAALVQDGWTVASAGFVGAGHAEAVTEALEQRFLQHGLPRDLTLVYSAGQGDRGARGVNHFGNAGMTATVVGGHWRSATRLATLAMAEQCEGYNLPQGVLTHLYRAIAGGKPGVMTKIGLHTFVDPRTAQDARYHGGAVNQRARRAIAEGKACWVDAVEFRGDEYLFYPSFPIDCALIRCTAADARGNLSTHREAFHHELLALAQAAHNSGGIVIAQVESLVDHHEILQAIHVPGILVDYVVVCDNPANHQMTFAEAFNPAYVTPWQGERAADDADDAAAPSPEAGPLDARTIVQRRAVMELARRAPRVVNLGVGMPAAVGMLAHQAGLDGFTLTVEAGPIGGTPADGLSFGASAYPEAVVDQPAQFDFYEGGGIDLAILGLAELDGQGNVNVSKFGEGEGALIAGVGGFINITQSARAVVFMGTLTAGGLEVSAGDGGLRIVREGRVKKIVPEVSHLSFNGPYVASLGIPVVYITERAVFEMRPSEDSEGSEGGEARLTLVEIAPGVDLQRDVLDQCATPLAVAPDLRQMDARLFQAGTMRL</sequence>
<keyword evidence="6" id="KW-1185">Reference proteome</keyword>
<dbReference type="InterPro" id="IPR037171">
    <property type="entry name" value="NagB/RpiA_transferase-like"/>
</dbReference>
<dbReference type="PIRSF" id="PIRSF000858">
    <property type="entry name" value="SCOT-t"/>
    <property type="match status" value="1"/>
</dbReference>
<evidence type="ECO:0000256" key="3">
    <source>
        <dbReference type="PIRNR" id="PIRNR000858"/>
    </source>
</evidence>
<organism evidence="5 6">
    <name type="scientific">Cupriavidus phytorum</name>
    <dbReference type="NCBI Taxonomy" id="3024399"/>
    <lineage>
        <taxon>Bacteria</taxon>
        <taxon>Pseudomonadati</taxon>
        <taxon>Pseudomonadota</taxon>
        <taxon>Betaproteobacteria</taxon>
        <taxon>Burkholderiales</taxon>
        <taxon>Burkholderiaceae</taxon>
        <taxon>Cupriavidus</taxon>
    </lineage>
</organism>
<dbReference type="EC" id="2.8.3.8" evidence="3"/>
<dbReference type="Gene3D" id="3.40.1080.10">
    <property type="entry name" value="Glutaconate Coenzyme A-transferase"/>
    <property type="match status" value="2"/>
</dbReference>
<evidence type="ECO:0000256" key="1">
    <source>
        <dbReference type="ARBA" id="ARBA00007154"/>
    </source>
</evidence>
<comment type="similarity">
    <text evidence="1 3">Belongs to the 3-oxoacid CoA-transferase family.</text>
</comment>
<keyword evidence="2 3" id="KW-0808">Transferase</keyword>
<feature type="active site" description="5-glutamyl coenzyme A thioester intermediate" evidence="4">
    <location>
        <position position="345"/>
    </location>
</feature>
<dbReference type="GO" id="GO:0046952">
    <property type="term" value="P:ketone body catabolic process"/>
    <property type="evidence" value="ECO:0007669"/>
    <property type="project" value="InterPro"/>
</dbReference>
<dbReference type="GO" id="GO:0008775">
    <property type="term" value="F:acetate CoA-transferase activity"/>
    <property type="evidence" value="ECO:0007669"/>
    <property type="project" value="UniProtKB-EC"/>
</dbReference>
<dbReference type="AlphaFoldDB" id="A0A2W7NNT7"/>
<dbReference type="PANTHER" id="PTHR43293:SF1">
    <property type="entry name" value="ACETATE COA-TRANSFERASE YDIF"/>
    <property type="match status" value="1"/>
</dbReference>
<evidence type="ECO:0000256" key="2">
    <source>
        <dbReference type="ARBA" id="ARBA00022679"/>
    </source>
</evidence>